<dbReference type="Gene3D" id="3.10.10.10">
    <property type="entry name" value="HIV Type 1 Reverse Transcriptase, subunit A, domain 1"/>
    <property type="match status" value="1"/>
</dbReference>
<dbReference type="AlphaFoldDB" id="A0AAV0WEL9"/>
<organism evidence="2 3">
    <name type="scientific">Macrosiphum euphorbiae</name>
    <name type="common">potato aphid</name>
    <dbReference type="NCBI Taxonomy" id="13131"/>
    <lineage>
        <taxon>Eukaryota</taxon>
        <taxon>Metazoa</taxon>
        <taxon>Ecdysozoa</taxon>
        <taxon>Arthropoda</taxon>
        <taxon>Hexapoda</taxon>
        <taxon>Insecta</taxon>
        <taxon>Pterygota</taxon>
        <taxon>Neoptera</taxon>
        <taxon>Paraneoptera</taxon>
        <taxon>Hemiptera</taxon>
        <taxon>Sternorrhyncha</taxon>
        <taxon>Aphidomorpha</taxon>
        <taxon>Aphidoidea</taxon>
        <taxon>Aphididae</taxon>
        <taxon>Macrosiphini</taxon>
        <taxon>Macrosiphum</taxon>
    </lineage>
</organism>
<dbReference type="Pfam" id="PF00078">
    <property type="entry name" value="RVT_1"/>
    <property type="match status" value="1"/>
</dbReference>
<dbReference type="CDD" id="cd01644">
    <property type="entry name" value="RT_pepA17"/>
    <property type="match status" value="1"/>
</dbReference>
<dbReference type="Pfam" id="PF05380">
    <property type="entry name" value="Peptidase_A17"/>
    <property type="match status" value="1"/>
</dbReference>
<evidence type="ECO:0000259" key="1">
    <source>
        <dbReference type="Pfam" id="PF00078"/>
    </source>
</evidence>
<dbReference type="InterPro" id="IPR043128">
    <property type="entry name" value="Rev_trsase/Diguanyl_cyclase"/>
</dbReference>
<dbReference type="SUPFAM" id="SSF56672">
    <property type="entry name" value="DNA/RNA polymerases"/>
    <property type="match status" value="1"/>
</dbReference>
<evidence type="ECO:0000313" key="2">
    <source>
        <dbReference type="EMBL" id="CAI6354258.1"/>
    </source>
</evidence>
<dbReference type="GO" id="GO:0071897">
    <property type="term" value="P:DNA biosynthetic process"/>
    <property type="evidence" value="ECO:0007669"/>
    <property type="project" value="UniProtKB-ARBA"/>
</dbReference>
<dbReference type="InterPro" id="IPR008042">
    <property type="entry name" value="Retrotrans_Pao"/>
</dbReference>
<dbReference type="InterPro" id="IPR043502">
    <property type="entry name" value="DNA/RNA_pol_sf"/>
</dbReference>
<proteinExistence type="predicted"/>
<feature type="domain" description="Reverse transcriptase" evidence="1">
    <location>
        <begin position="233"/>
        <end position="349"/>
    </location>
</feature>
<dbReference type="Gene3D" id="3.30.70.270">
    <property type="match status" value="1"/>
</dbReference>
<accession>A0AAV0WEL9</accession>
<dbReference type="EMBL" id="CARXXK010000002">
    <property type="protein sequence ID" value="CAI6354258.1"/>
    <property type="molecule type" value="Genomic_DNA"/>
</dbReference>
<sequence>MLIGSECFSNLLQRGLIKLGNHRPTLHETALGWVVAGQLNVNYNTQNTASYLCTNSNCQATETINQAITKFWRVEEFKTDRLSTDEDIQCEQMYSATTSRNQYGRYIVKLPLRSDPSVLGDSFQEALRRFRQIEKRLQKDVVLQTNYNNFMNEYLSLGHMQIVEDITQAKEVRYFLPHHPVFREASTTTKLRVVFDASMKTDGGKGLSLNDILLVGPVVQDDLFSVIIRFRMHSIVFTADIIKMYRQIQVHHENTSLQSILWRSSPHQEIKIYELNTVTYGTAAAPYLATRTLNQLAADCKDKYPNAENIIRDFYVDDILSGANTVEEAKKIISELNSMLSEGGFQLSKWASNYKPLLNFTTNNKSSNTTDIITVLGLTWNPSNDNLYCTRPPVDFTHAYQTKREVLSLIARLYDPLGLIGPVVILAKMLIQELWKLKIDWDSPLPPDTQATWNKFVDELPNLNKLQIPRQVTLANCDLNFDIQGFSDASERAYGAVVYIRCTDHNGYNQTRILAAKSRVAPVRTLSIPRLELCSALLLSQLVSSILSALKVKPKNIFLWSDSTVTLAWISACPSRWKQFVANRVSEIQKLTSNAQWNHIKSEDNPADLISRGVQPSRLIEASLWWSGPTWLRFSNDQWPVSITAPTSETVLEERVIKTQVFVTSSIQFENHSSWSKLIRTTAYVFRFIRNTQARSQCREKLIGHLTTEEFRQATLHCCKLVQAEEFSSDITKLSNNKNLSSKSKLLCLAPFMIKKEFLELGDD</sequence>
<protein>
    <recommendedName>
        <fullName evidence="1">Reverse transcriptase domain-containing protein</fullName>
    </recommendedName>
</protein>
<gene>
    <name evidence="2" type="ORF">MEUPH1_LOCUS10282</name>
</gene>
<dbReference type="PANTHER" id="PTHR47331:SF5">
    <property type="entry name" value="RIBONUCLEASE H"/>
    <property type="match status" value="1"/>
</dbReference>
<dbReference type="PANTHER" id="PTHR47331">
    <property type="entry name" value="PHD-TYPE DOMAIN-CONTAINING PROTEIN"/>
    <property type="match status" value="1"/>
</dbReference>
<dbReference type="Proteomes" id="UP001160148">
    <property type="component" value="Unassembled WGS sequence"/>
</dbReference>
<name>A0AAV0WEL9_9HEMI</name>
<dbReference type="InterPro" id="IPR000477">
    <property type="entry name" value="RT_dom"/>
</dbReference>
<reference evidence="2 3" key="1">
    <citation type="submission" date="2023-01" db="EMBL/GenBank/DDBJ databases">
        <authorList>
            <person name="Whitehead M."/>
        </authorList>
    </citation>
    <scope>NUCLEOTIDE SEQUENCE [LARGE SCALE GENOMIC DNA]</scope>
</reference>
<comment type="caution">
    <text evidence="2">The sequence shown here is derived from an EMBL/GenBank/DDBJ whole genome shotgun (WGS) entry which is preliminary data.</text>
</comment>
<evidence type="ECO:0000313" key="3">
    <source>
        <dbReference type="Proteomes" id="UP001160148"/>
    </source>
</evidence>
<keyword evidence="3" id="KW-1185">Reference proteome</keyword>